<dbReference type="Pfam" id="PF00440">
    <property type="entry name" value="TetR_N"/>
    <property type="match status" value="1"/>
</dbReference>
<evidence type="ECO:0000259" key="3">
    <source>
        <dbReference type="PROSITE" id="PS50977"/>
    </source>
</evidence>
<dbReference type="GO" id="GO:0000976">
    <property type="term" value="F:transcription cis-regulatory region binding"/>
    <property type="evidence" value="ECO:0007669"/>
    <property type="project" value="TreeGrafter"/>
</dbReference>
<proteinExistence type="predicted"/>
<dbReference type="Gene3D" id="1.10.10.60">
    <property type="entry name" value="Homeodomain-like"/>
    <property type="match status" value="1"/>
</dbReference>
<dbReference type="InterPro" id="IPR050109">
    <property type="entry name" value="HTH-type_TetR-like_transc_reg"/>
</dbReference>
<evidence type="ECO:0000256" key="2">
    <source>
        <dbReference type="PROSITE-ProRule" id="PRU00335"/>
    </source>
</evidence>
<dbReference type="SUPFAM" id="SSF48498">
    <property type="entry name" value="Tetracyclin repressor-like, C-terminal domain"/>
    <property type="match status" value="1"/>
</dbReference>
<gene>
    <name evidence="4" type="ORF">NEE01_08625</name>
</gene>
<evidence type="ECO:0000256" key="1">
    <source>
        <dbReference type="ARBA" id="ARBA00023125"/>
    </source>
</evidence>
<dbReference type="AlphaFoldDB" id="A0AA41Z8J3"/>
<name>A0AA41Z8J3_9SPHN</name>
<dbReference type="InterPro" id="IPR036271">
    <property type="entry name" value="Tet_transcr_reg_TetR-rel_C_sf"/>
</dbReference>
<feature type="domain" description="HTH tetR-type" evidence="3">
    <location>
        <begin position="8"/>
        <end position="68"/>
    </location>
</feature>
<sequence length="202" mass="22323">MSKHPRGEATRKAILAAAEQVFADVGYEAARMEDVAQVVGIRRPSIVYHFPSKQDLYDAVESDLFENMHAASRLALKQAQGPLERLLALLDAWLDYIVQRPTAARILQRLVADVTPRHGNPVRFSELALSDMDAVIEEGVRAGCFRPINTMLVINGVSAATLFYVCNGRQLGDARAYSPSDPDMLREFRALLHRTCCAAVLA</sequence>
<reference evidence="4" key="1">
    <citation type="submission" date="2022-06" db="EMBL/GenBank/DDBJ databases">
        <title>Sphingomonas sp. nov. isolated from rhizosphere soil of tomato.</title>
        <authorList>
            <person name="Dong H."/>
            <person name="Gao R."/>
        </authorList>
    </citation>
    <scope>NUCLEOTIDE SEQUENCE</scope>
    <source>
        <strain evidence="4">MMSM24</strain>
    </source>
</reference>
<dbReference type="Gene3D" id="1.10.357.10">
    <property type="entry name" value="Tetracycline Repressor, domain 2"/>
    <property type="match status" value="1"/>
</dbReference>
<comment type="caution">
    <text evidence="4">The sequence shown here is derived from an EMBL/GenBank/DDBJ whole genome shotgun (WGS) entry which is preliminary data.</text>
</comment>
<dbReference type="PANTHER" id="PTHR30055">
    <property type="entry name" value="HTH-TYPE TRANSCRIPTIONAL REGULATOR RUTR"/>
    <property type="match status" value="1"/>
</dbReference>
<dbReference type="InterPro" id="IPR001647">
    <property type="entry name" value="HTH_TetR"/>
</dbReference>
<dbReference type="InterPro" id="IPR009057">
    <property type="entry name" value="Homeodomain-like_sf"/>
</dbReference>
<dbReference type="PANTHER" id="PTHR30055:SF146">
    <property type="entry name" value="HTH-TYPE TRANSCRIPTIONAL DUAL REGULATOR CECR"/>
    <property type="match status" value="1"/>
</dbReference>
<dbReference type="Pfam" id="PF17938">
    <property type="entry name" value="TetR_C_29"/>
    <property type="match status" value="1"/>
</dbReference>
<dbReference type="PROSITE" id="PS50977">
    <property type="entry name" value="HTH_TETR_2"/>
    <property type="match status" value="1"/>
</dbReference>
<evidence type="ECO:0000313" key="4">
    <source>
        <dbReference type="EMBL" id="MCW6534848.1"/>
    </source>
</evidence>
<dbReference type="InterPro" id="IPR041474">
    <property type="entry name" value="NicS_C"/>
</dbReference>
<evidence type="ECO:0000313" key="5">
    <source>
        <dbReference type="Proteomes" id="UP001165565"/>
    </source>
</evidence>
<keyword evidence="1 2" id="KW-0238">DNA-binding</keyword>
<feature type="DNA-binding region" description="H-T-H motif" evidence="2">
    <location>
        <begin position="31"/>
        <end position="50"/>
    </location>
</feature>
<dbReference type="EMBL" id="JANFAV010000004">
    <property type="protein sequence ID" value="MCW6534848.1"/>
    <property type="molecule type" value="Genomic_DNA"/>
</dbReference>
<dbReference type="SUPFAM" id="SSF46689">
    <property type="entry name" value="Homeodomain-like"/>
    <property type="match status" value="1"/>
</dbReference>
<organism evidence="4 5">
    <name type="scientific">Sphingomonas lycopersici</name>
    <dbReference type="NCBI Taxonomy" id="2951807"/>
    <lineage>
        <taxon>Bacteria</taxon>
        <taxon>Pseudomonadati</taxon>
        <taxon>Pseudomonadota</taxon>
        <taxon>Alphaproteobacteria</taxon>
        <taxon>Sphingomonadales</taxon>
        <taxon>Sphingomonadaceae</taxon>
        <taxon>Sphingomonas</taxon>
    </lineage>
</organism>
<keyword evidence="5" id="KW-1185">Reference proteome</keyword>
<protein>
    <submittedName>
        <fullName evidence="4">TetR/AcrR family transcriptional regulator</fullName>
    </submittedName>
</protein>
<dbReference type="GO" id="GO:0003700">
    <property type="term" value="F:DNA-binding transcription factor activity"/>
    <property type="evidence" value="ECO:0007669"/>
    <property type="project" value="TreeGrafter"/>
</dbReference>
<dbReference type="RefSeq" id="WP_265268700.1">
    <property type="nucleotide sequence ID" value="NZ_JANFAV010000004.1"/>
</dbReference>
<dbReference type="Proteomes" id="UP001165565">
    <property type="component" value="Unassembled WGS sequence"/>
</dbReference>
<dbReference type="PRINTS" id="PR00455">
    <property type="entry name" value="HTHTETR"/>
</dbReference>
<accession>A0AA41Z8J3</accession>